<feature type="transmembrane region" description="Helical" evidence="1">
    <location>
        <begin position="61"/>
        <end position="80"/>
    </location>
</feature>
<evidence type="ECO:0000313" key="2">
    <source>
        <dbReference type="EMBL" id="MBC8560468.1"/>
    </source>
</evidence>
<dbReference type="Pfam" id="PF12822">
    <property type="entry name" value="ECF_trnsprt"/>
    <property type="match status" value="1"/>
</dbReference>
<gene>
    <name evidence="2" type="ORF">H8710_10380</name>
</gene>
<dbReference type="Proteomes" id="UP000610760">
    <property type="component" value="Unassembled WGS sequence"/>
</dbReference>
<accession>A0A926E6A0</accession>
<feature type="transmembrane region" description="Helical" evidence="1">
    <location>
        <begin position="134"/>
        <end position="158"/>
    </location>
</feature>
<keyword evidence="1" id="KW-0812">Transmembrane</keyword>
<evidence type="ECO:0000313" key="3">
    <source>
        <dbReference type="Proteomes" id="UP000610760"/>
    </source>
</evidence>
<dbReference type="AlphaFoldDB" id="A0A926E6A0"/>
<dbReference type="Gene3D" id="1.10.1760.20">
    <property type="match status" value="1"/>
</dbReference>
<dbReference type="EMBL" id="JACRSV010000003">
    <property type="protein sequence ID" value="MBC8560468.1"/>
    <property type="molecule type" value="Genomic_DNA"/>
</dbReference>
<reference evidence="2" key="1">
    <citation type="submission" date="2020-08" db="EMBL/GenBank/DDBJ databases">
        <title>Genome public.</title>
        <authorList>
            <person name="Liu C."/>
            <person name="Sun Q."/>
        </authorList>
    </citation>
    <scope>NUCLEOTIDE SEQUENCE</scope>
    <source>
        <strain evidence="2">NSJ-33</strain>
    </source>
</reference>
<feature type="transmembrane region" description="Helical" evidence="1">
    <location>
        <begin position="12"/>
        <end position="30"/>
    </location>
</feature>
<sequence>MKKTSEKTLGLVQLALLGAIIFILAFTPFIGYIPLGVTRATIIHIPVIVGSILLGPKKGAILGALFGVTSLIQNTVSPTATSFVFSPFYSVGDGAGNPLSLIICFIPRILVGIVPYFVYIGLKKLMKQRKGGETLSLTIAGLAGSLVNTLLVMNLIYFLFGDSYAAAKGVKVDTLYKVILTVIGINGVPEAILAAILTVAICKALFKVQKRKTGV</sequence>
<dbReference type="InterPro" id="IPR024529">
    <property type="entry name" value="ECF_trnsprt_substrate-spec"/>
</dbReference>
<feature type="transmembrane region" description="Helical" evidence="1">
    <location>
        <begin position="178"/>
        <end position="202"/>
    </location>
</feature>
<evidence type="ECO:0000256" key="1">
    <source>
        <dbReference type="SAM" id="Phobius"/>
    </source>
</evidence>
<comment type="caution">
    <text evidence="2">The sequence shown here is derived from an EMBL/GenBank/DDBJ whole genome shotgun (WGS) entry which is preliminary data.</text>
</comment>
<protein>
    <submittedName>
        <fullName evidence="2">ECF transporter S component</fullName>
    </submittedName>
</protein>
<feature type="transmembrane region" description="Helical" evidence="1">
    <location>
        <begin position="100"/>
        <end position="122"/>
    </location>
</feature>
<dbReference type="GO" id="GO:0022857">
    <property type="term" value="F:transmembrane transporter activity"/>
    <property type="evidence" value="ECO:0007669"/>
    <property type="project" value="InterPro"/>
</dbReference>
<organism evidence="2 3">
    <name type="scientific">Fumia xinanensis</name>
    <dbReference type="NCBI Taxonomy" id="2763659"/>
    <lineage>
        <taxon>Bacteria</taxon>
        <taxon>Bacillati</taxon>
        <taxon>Bacillota</taxon>
        <taxon>Clostridia</taxon>
        <taxon>Eubacteriales</taxon>
        <taxon>Oscillospiraceae</taxon>
        <taxon>Fumia</taxon>
    </lineage>
</organism>
<feature type="transmembrane region" description="Helical" evidence="1">
    <location>
        <begin position="36"/>
        <end position="54"/>
    </location>
</feature>
<dbReference type="RefSeq" id="WP_249295455.1">
    <property type="nucleotide sequence ID" value="NZ_JACRSV010000003.1"/>
</dbReference>
<name>A0A926E6A0_9FIRM</name>
<keyword evidence="1" id="KW-0472">Membrane</keyword>
<proteinExistence type="predicted"/>
<keyword evidence="1" id="KW-1133">Transmembrane helix</keyword>
<keyword evidence="3" id="KW-1185">Reference proteome</keyword>